<dbReference type="PROSITE" id="PS51257">
    <property type="entry name" value="PROKAR_LIPOPROTEIN"/>
    <property type="match status" value="1"/>
</dbReference>
<organism evidence="7 8">
    <name type="scientific">Cellulomonas denverensis</name>
    <dbReference type="NCBI Taxonomy" id="264297"/>
    <lineage>
        <taxon>Bacteria</taxon>
        <taxon>Bacillati</taxon>
        <taxon>Actinomycetota</taxon>
        <taxon>Actinomycetes</taxon>
        <taxon>Micrococcales</taxon>
        <taxon>Cellulomonadaceae</taxon>
        <taxon>Cellulomonas</taxon>
    </lineage>
</organism>
<keyword evidence="4 5" id="KW-0732">Signal</keyword>
<evidence type="ECO:0000256" key="3">
    <source>
        <dbReference type="ARBA" id="ARBA00022448"/>
    </source>
</evidence>
<keyword evidence="3" id="KW-0813">Transport</keyword>
<gene>
    <name evidence="7" type="ORF">HGA03_12330</name>
</gene>
<accession>A0A7X6KX08</accession>
<sequence length="336" mass="34902">MKSMRVAAGLAAVAVLALSACSSTDDSADSGESTAGTGASASAEGAFPATVDTKFGEVTIESRPERIVALGWGDAETALSLGYQPVGASDWLAFGGDGVGPWAEGLYDESPEIIDTLEPSYEAIAALEPDLILDVKSSGDQDRYDRLSEIATTVGVPEGGDSYLTTGQQQLELISAALGVPEKGEELQTQLEDAFTAARDEHPDWAGKTIAAATRTSEGWGAYIEGGDRVDFLENLGFVQSPTIADLPVSSSGFSVDISAEQLDLLDADLIVAFPIYIDTAEITDDPQWQAIPAVADGRAVVIDGDLSSAYSLGTIGAQTYALENLVPLIEDALGS</sequence>
<dbReference type="PANTHER" id="PTHR30532:SF24">
    <property type="entry name" value="FERRIC ENTEROBACTIN-BINDING PERIPLASMIC PROTEIN FEPB"/>
    <property type="match status" value="1"/>
</dbReference>
<dbReference type="Pfam" id="PF01497">
    <property type="entry name" value="Peripla_BP_2"/>
    <property type="match status" value="1"/>
</dbReference>
<dbReference type="AlphaFoldDB" id="A0A7X6KX08"/>
<reference evidence="7 8" key="1">
    <citation type="submission" date="2020-04" db="EMBL/GenBank/DDBJ databases">
        <title>MicrobeNet Type strains.</title>
        <authorList>
            <person name="Nicholson A.C."/>
        </authorList>
    </citation>
    <scope>NUCLEOTIDE SEQUENCE [LARGE SCALE GENOMIC DNA]</scope>
    <source>
        <strain evidence="7 8">ATCC BAA-788</strain>
    </source>
</reference>
<dbReference type="PANTHER" id="PTHR30532">
    <property type="entry name" value="IRON III DICITRATE-BINDING PERIPLASMIC PROTEIN"/>
    <property type="match status" value="1"/>
</dbReference>
<dbReference type="RefSeq" id="WP_168630582.1">
    <property type="nucleotide sequence ID" value="NZ_BONL01000006.1"/>
</dbReference>
<feature type="chain" id="PRO_5031383210" evidence="5">
    <location>
        <begin position="29"/>
        <end position="336"/>
    </location>
</feature>
<proteinExistence type="inferred from homology"/>
<evidence type="ECO:0000259" key="6">
    <source>
        <dbReference type="PROSITE" id="PS50983"/>
    </source>
</evidence>
<keyword evidence="8" id="KW-1185">Reference proteome</keyword>
<dbReference type="GO" id="GO:0030288">
    <property type="term" value="C:outer membrane-bounded periplasmic space"/>
    <property type="evidence" value="ECO:0007669"/>
    <property type="project" value="TreeGrafter"/>
</dbReference>
<evidence type="ECO:0000256" key="2">
    <source>
        <dbReference type="ARBA" id="ARBA00008814"/>
    </source>
</evidence>
<protein>
    <submittedName>
        <fullName evidence="7">Iron-siderophore ABC transporter substrate-binding protein</fullName>
    </submittedName>
</protein>
<feature type="signal peptide" evidence="5">
    <location>
        <begin position="1"/>
        <end position="28"/>
    </location>
</feature>
<evidence type="ECO:0000256" key="1">
    <source>
        <dbReference type="ARBA" id="ARBA00004196"/>
    </source>
</evidence>
<comment type="subcellular location">
    <subcellularLocation>
        <location evidence="1">Cell envelope</location>
    </subcellularLocation>
</comment>
<comment type="caution">
    <text evidence="7">The sequence shown here is derived from an EMBL/GenBank/DDBJ whole genome shotgun (WGS) entry which is preliminary data.</text>
</comment>
<comment type="similarity">
    <text evidence="2">Belongs to the bacterial solute-binding protein 8 family.</text>
</comment>
<dbReference type="CDD" id="cd01146">
    <property type="entry name" value="FhuD"/>
    <property type="match status" value="1"/>
</dbReference>
<dbReference type="InterPro" id="IPR002491">
    <property type="entry name" value="ABC_transptr_periplasmic_BD"/>
</dbReference>
<dbReference type="Proteomes" id="UP000581206">
    <property type="component" value="Unassembled WGS sequence"/>
</dbReference>
<evidence type="ECO:0000256" key="4">
    <source>
        <dbReference type="ARBA" id="ARBA00022729"/>
    </source>
</evidence>
<evidence type="ECO:0000313" key="8">
    <source>
        <dbReference type="Proteomes" id="UP000581206"/>
    </source>
</evidence>
<dbReference type="EMBL" id="JAAXOX010000006">
    <property type="protein sequence ID" value="NKY23450.1"/>
    <property type="molecule type" value="Genomic_DNA"/>
</dbReference>
<evidence type="ECO:0000313" key="7">
    <source>
        <dbReference type="EMBL" id="NKY23450.1"/>
    </source>
</evidence>
<dbReference type="Gene3D" id="3.40.50.1980">
    <property type="entry name" value="Nitrogenase molybdenum iron protein domain"/>
    <property type="match status" value="2"/>
</dbReference>
<dbReference type="PROSITE" id="PS50983">
    <property type="entry name" value="FE_B12_PBP"/>
    <property type="match status" value="1"/>
</dbReference>
<name>A0A7X6KX08_9CELL</name>
<dbReference type="SUPFAM" id="SSF53807">
    <property type="entry name" value="Helical backbone' metal receptor"/>
    <property type="match status" value="1"/>
</dbReference>
<dbReference type="InterPro" id="IPR051313">
    <property type="entry name" value="Bact_iron-sidero_bind"/>
</dbReference>
<feature type="domain" description="Fe/B12 periplasmic-binding" evidence="6">
    <location>
        <begin position="66"/>
        <end position="334"/>
    </location>
</feature>
<dbReference type="GO" id="GO:1901678">
    <property type="term" value="P:iron coordination entity transport"/>
    <property type="evidence" value="ECO:0007669"/>
    <property type="project" value="UniProtKB-ARBA"/>
</dbReference>
<evidence type="ECO:0000256" key="5">
    <source>
        <dbReference type="SAM" id="SignalP"/>
    </source>
</evidence>